<dbReference type="CDD" id="cd07346">
    <property type="entry name" value="ABC_6TM_exporters"/>
    <property type="match status" value="1"/>
</dbReference>
<dbReference type="PROSITE" id="PS50929">
    <property type="entry name" value="ABC_TM1F"/>
    <property type="match status" value="1"/>
</dbReference>
<dbReference type="Pfam" id="PF00664">
    <property type="entry name" value="ABC_membrane"/>
    <property type="match status" value="1"/>
</dbReference>
<evidence type="ECO:0000256" key="1">
    <source>
        <dbReference type="ARBA" id="ARBA00004141"/>
    </source>
</evidence>
<evidence type="ECO:0000259" key="8">
    <source>
        <dbReference type="PROSITE" id="PS50893"/>
    </source>
</evidence>
<dbReference type="InterPro" id="IPR011527">
    <property type="entry name" value="ABC1_TM_dom"/>
</dbReference>
<evidence type="ECO:0000259" key="9">
    <source>
        <dbReference type="PROSITE" id="PS50929"/>
    </source>
</evidence>
<name>A0A8D5JN79_9BACT</name>
<dbReference type="EMBL" id="AP024086">
    <property type="protein sequence ID" value="BCL59840.1"/>
    <property type="molecule type" value="Genomic_DNA"/>
</dbReference>
<evidence type="ECO:0000313" key="10">
    <source>
        <dbReference type="EMBL" id="BCL59840.1"/>
    </source>
</evidence>
<dbReference type="AlphaFoldDB" id="A0A8D5JN79"/>
<dbReference type="InterPro" id="IPR017871">
    <property type="entry name" value="ABC_transporter-like_CS"/>
</dbReference>
<dbReference type="Pfam" id="PF00005">
    <property type="entry name" value="ABC_tran"/>
    <property type="match status" value="2"/>
</dbReference>
<dbReference type="PANTHER" id="PTHR24221">
    <property type="entry name" value="ATP-BINDING CASSETTE SUB-FAMILY B"/>
    <property type="match status" value="1"/>
</dbReference>
<keyword evidence="3" id="KW-0547">Nucleotide-binding</keyword>
<dbReference type="InterPro" id="IPR039421">
    <property type="entry name" value="Type_1_exporter"/>
</dbReference>
<keyword evidence="6 7" id="KW-0472">Membrane</keyword>
<sequence length="857" mass="96915">MLQRISHKKKINDRSSNSIQVTKRSIFSWAFKGNFKLQLILFFVIVLIVFARVLPLEMQKRIVNEAIALRDVSSLILFCSIYLIAVTVTSLLKLAINYLQALIGERAMLSMRKALYHHILTMPLSFFRKTQPGMVVSSLMTELSSAGTFAGQAFAVPVTNILTLIAFASYLLSLHIKLACATMLIYPIAVFVVPLLQKRANKANKERVDISRATANQIAESISGISEVQVHGAYEQENRKFDVLVETLKKVRIRWSLFRFGIKTTNNYFVSLGPFIVFIYGGYLVMHGELELGAMVAFLSAQEKLYDPWKELIEFYQTYQDASVRYKRTMEYFDTPPEFLIEHKTDSPEETPKNNSVKIQDLVFETPEGLKLLKGVSFSLKGGEHLAIVGFSGSGKSVLAQCIGKMYNYSSGNILIGDCELRSLSKSVIIDKIGYISQNPFIFTGSIKENLLYARLATLSLANPSPASDHEPDLDRMILVLQQAGLFVDVMRFGLDSYINQNDRKMMEKIVHIRTIFREDFGERLNDFIEFFDRDSYHFNSSIQENIIFGTATDSRFAFDLLAKNPLFRKFLLASELLTPLLNLGEELAEQAVDILGGVETHDIFFENSPVPANRLEECRIILGHLKTEKPADLNAKQQNFLLSLALNFTPAIHTMTRLRDELKGCILKARKTFSTWSDKEVPGLFIFYKQNDYITGQSILNNILFGKVKSDLTHAQEKINQAIIHLLIAEECLEEIASIGMNFQVGTMGDRLSGGQKQKLAIARVLIKQAPIIIMDEATSALDNKSQTRIQRLIETRWKGKRTLIAIIHRLDTIKTFDKIAVMKAGKLAELGTYQELIDKKGLLHELIYGKQRNSS</sequence>
<dbReference type="GO" id="GO:0016020">
    <property type="term" value="C:membrane"/>
    <property type="evidence" value="ECO:0007669"/>
    <property type="project" value="UniProtKB-SubCell"/>
</dbReference>
<protein>
    <recommendedName>
        <fullName evidence="12">ABC transporter ATP-binding protein</fullName>
    </recommendedName>
</protein>
<feature type="transmembrane region" description="Helical" evidence="7">
    <location>
        <begin position="176"/>
        <end position="196"/>
    </location>
</feature>
<dbReference type="GO" id="GO:0016887">
    <property type="term" value="F:ATP hydrolysis activity"/>
    <property type="evidence" value="ECO:0007669"/>
    <property type="project" value="InterPro"/>
</dbReference>
<evidence type="ECO:0000256" key="4">
    <source>
        <dbReference type="ARBA" id="ARBA00022840"/>
    </source>
</evidence>
<keyword evidence="11" id="KW-1185">Reference proteome</keyword>
<proteinExistence type="predicted"/>
<feature type="transmembrane region" description="Helical" evidence="7">
    <location>
        <begin position="268"/>
        <end position="286"/>
    </location>
</feature>
<dbReference type="InterPro" id="IPR003593">
    <property type="entry name" value="AAA+_ATPase"/>
</dbReference>
<reference evidence="10" key="1">
    <citation type="submission" date="2020-09" db="EMBL/GenBank/DDBJ databases">
        <title>Desulfogranum mesoprofundum gen. nov., sp. nov., a novel mesophilic, sulfate-reducing chemolithoautotroph isolated from a deep-sea hydrothermal vent chimney in the Suiyo Seamount.</title>
        <authorList>
            <person name="Hashimoto Y."/>
            <person name="Nakagawa S."/>
        </authorList>
    </citation>
    <scope>NUCLEOTIDE SEQUENCE</scope>
    <source>
        <strain evidence="10">KT2</strain>
    </source>
</reference>
<dbReference type="KEGG" id="dbk:DGMP_05330"/>
<dbReference type="InterPro" id="IPR003439">
    <property type="entry name" value="ABC_transporter-like_ATP-bd"/>
</dbReference>
<evidence type="ECO:0008006" key="12">
    <source>
        <dbReference type="Google" id="ProtNLM"/>
    </source>
</evidence>
<feature type="transmembrane region" description="Helical" evidence="7">
    <location>
        <begin position="37"/>
        <end position="55"/>
    </location>
</feature>
<dbReference type="PANTHER" id="PTHR24221:SF654">
    <property type="entry name" value="ATP-BINDING CASSETTE SUB-FAMILY B MEMBER 6"/>
    <property type="match status" value="1"/>
</dbReference>
<evidence type="ECO:0000256" key="3">
    <source>
        <dbReference type="ARBA" id="ARBA00022741"/>
    </source>
</evidence>
<dbReference type="GO" id="GO:0140359">
    <property type="term" value="F:ABC-type transporter activity"/>
    <property type="evidence" value="ECO:0007669"/>
    <property type="project" value="InterPro"/>
</dbReference>
<feature type="transmembrane region" description="Helical" evidence="7">
    <location>
        <begin position="75"/>
        <end position="103"/>
    </location>
</feature>
<feature type="domain" description="ABC transmembrane type-1" evidence="9">
    <location>
        <begin position="39"/>
        <end position="321"/>
    </location>
</feature>
<keyword evidence="5 7" id="KW-1133">Transmembrane helix</keyword>
<dbReference type="SMART" id="SM00382">
    <property type="entry name" value="AAA"/>
    <property type="match status" value="1"/>
</dbReference>
<dbReference type="PROSITE" id="PS00211">
    <property type="entry name" value="ABC_TRANSPORTER_1"/>
    <property type="match status" value="1"/>
</dbReference>
<evidence type="ECO:0000256" key="6">
    <source>
        <dbReference type="ARBA" id="ARBA00023136"/>
    </source>
</evidence>
<keyword evidence="2 7" id="KW-0812">Transmembrane</keyword>
<accession>A0A8D5JN79</accession>
<evidence type="ECO:0000256" key="5">
    <source>
        <dbReference type="ARBA" id="ARBA00022989"/>
    </source>
</evidence>
<dbReference type="PROSITE" id="PS50893">
    <property type="entry name" value="ABC_TRANSPORTER_2"/>
    <property type="match status" value="1"/>
</dbReference>
<dbReference type="GO" id="GO:0005524">
    <property type="term" value="F:ATP binding"/>
    <property type="evidence" value="ECO:0007669"/>
    <property type="project" value="UniProtKB-KW"/>
</dbReference>
<evidence type="ECO:0000313" key="11">
    <source>
        <dbReference type="Proteomes" id="UP000826725"/>
    </source>
</evidence>
<comment type="subcellular location">
    <subcellularLocation>
        <location evidence="1">Membrane</location>
        <topology evidence="1">Multi-pass membrane protein</topology>
    </subcellularLocation>
</comment>
<evidence type="ECO:0000256" key="2">
    <source>
        <dbReference type="ARBA" id="ARBA00022692"/>
    </source>
</evidence>
<keyword evidence="4" id="KW-0067">ATP-binding</keyword>
<dbReference type="Proteomes" id="UP000826725">
    <property type="component" value="Chromosome"/>
</dbReference>
<dbReference type="GO" id="GO:0034040">
    <property type="term" value="F:ATPase-coupled lipid transmembrane transporter activity"/>
    <property type="evidence" value="ECO:0007669"/>
    <property type="project" value="TreeGrafter"/>
</dbReference>
<feature type="domain" description="ABC transporter" evidence="8">
    <location>
        <begin position="357"/>
        <end position="851"/>
    </location>
</feature>
<organism evidence="10 11">
    <name type="scientific">Desulfomarina profundi</name>
    <dbReference type="NCBI Taxonomy" id="2772557"/>
    <lineage>
        <taxon>Bacteria</taxon>
        <taxon>Pseudomonadati</taxon>
        <taxon>Thermodesulfobacteriota</taxon>
        <taxon>Desulfobulbia</taxon>
        <taxon>Desulfobulbales</taxon>
        <taxon>Desulfobulbaceae</taxon>
        <taxon>Desulfomarina</taxon>
    </lineage>
</organism>
<gene>
    <name evidence="10" type="ORF">DGMP_05330</name>
</gene>
<evidence type="ECO:0000256" key="7">
    <source>
        <dbReference type="SAM" id="Phobius"/>
    </source>
</evidence>
<feature type="transmembrane region" description="Helical" evidence="7">
    <location>
        <begin position="149"/>
        <end position="170"/>
    </location>
</feature>